<evidence type="ECO:0000256" key="1">
    <source>
        <dbReference type="SAM" id="Phobius"/>
    </source>
</evidence>
<dbReference type="Proteomes" id="UP000741013">
    <property type="component" value="Unassembled WGS sequence"/>
</dbReference>
<comment type="caution">
    <text evidence="2">The sequence shown here is derived from an EMBL/GenBank/DDBJ whole genome shotgun (WGS) entry which is preliminary data.</text>
</comment>
<protein>
    <submittedName>
        <fullName evidence="2">Flp pilus assembly protein TadB</fullName>
    </submittedName>
</protein>
<evidence type="ECO:0000313" key="2">
    <source>
        <dbReference type="EMBL" id="MBP2184151.1"/>
    </source>
</evidence>
<keyword evidence="1" id="KW-0812">Transmembrane</keyword>
<evidence type="ECO:0000313" key="3">
    <source>
        <dbReference type="Proteomes" id="UP000741013"/>
    </source>
</evidence>
<dbReference type="RefSeq" id="WP_209667207.1">
    <property type="nucleotide sequence ID" value="NZ_JAGGMS010000001.1"/>
</dbReference>
<sequence length="162" mass="17994">MSTAELERLFTHDQGDPGIRRELGWALCRDAFDACSVTRDQARVITSARQREVCDRAARRILDLETGDRGLIEKAAGMLDEIRAGDRWHWHPRASAAVLLAVTVLGGLTAVSFAAMAELPGVAALAALIASLLLAVVVVRYRREHWRTRAERLRPTVWRQGV</sequence>
<feature type="transmembrane region" description="Helical" evidence="1">
    <location>
        <begin position="96"/>
        <end position="116"/>
    </location>
</feature>
<accession>A0ABS4PZZ9</accession>
<name>A0ABS4PZZ9_9PSEU</name>
<keyword evidence="1" id="KW-1133">Transmembrane helix</keyword>
<proteinExistence type="predicted"/>
<dbReference type="EMBL" id="JAGGMS010000001">
    <property type="protein sequence ID" value="MBP2184151.1"/>
    <property type="molecule type" value="Genomic_DNA"/>
</dbReference>
<feature type="transmembrane region" description="Helical" evidence="1">
    <location>
        <begin position="122"/>
        <end position="141"/>
    </location>
</feature>
<gene>
    <name evidence="2" type="ORF">JOM49_005677</name>
</gene>
<organism evidence="2 3">
    <name type="scientific">Amycolatopsis magusensis</name>
    <dbReference type="NCBI Taxonomy" id="882444"/>
    <lineage>
        <taxon>Bacteria</taxon>
        <taxon>Bacillati</taxon>
        <taxon>Actinomycetota</taxon>
        <taxon>Actinomycetes</taxon>
        <taxon>Pseudonocardiales</taxon>
        <taxon>Pseudonocardiaceae</taxon>
        <taxon>Amycolatopsis</taxon>
    </lineage>
</organism>
<keyword evidence="1" id="KW-0472">Membrane</keyword>
<reference evidence="2 3" key="1">
    <citation type="submission" date="2021-03" db="EMBL/GenBank/DDBJ databases">
        <title>Sequencing the genomes of 1000 actinobacteria strains.</title>
        <authorList>
            <person name="Klenk H.-P."/>
        </authorList>
    </citation>
    <scope>NUCLEOTIDE SEQUENCE [LARGE SCALE GENOMIC DNA]</scope>
    <source>
        <strain evidence="2 3">DSM 45510</strain>
    </source>
</reference>
<keyword evidence="3" id="KW-1185">Reference proteome</keyword>